<reference evidence="8 9" key="1">
    <citation type="submission" date="2016-10" db="EMBL/GenBank/DDBJ databases">
        <authorList>
            <person name="de Groot N.N."/>
        </authorList>
    </citation>
    <scope>NUCLEOTIDE SEQUENCE [LARGE SCALE GENOMIC DNA]</scope>
    <source>
        <strain evidence="8 9">DSM 5885</strain>
    </source>
</reference>
<feature type="domain" description="EamA" evidence="7">
    <location>
        <begin position="8"/>
        <end position="140"/>
    </location>
</feature>
<dbReference type="InterPro" id="IPR050638">
    <property type="entry name" value="AA-Vitamin_Transporters"/>
</dbReference>
<keyword evidence="3 6" id="KW-0812">Transmembrane</keyword>
<evidence type="ECO:0000256" key="2">
    <source>
        <dbReference type="ARBA" id="ARBA00022475"/>
    </source>
</evidence>
<evidence type="ECO:0000313" key="9">
    <source>
        <dbReference type="Proteomes" id="UP000198607"/>
    </source>
</evidence>
<evidence type="ECO:0000256" key="1">
    <source>
        <dbReference type="ARBA" id="ARBA00004651"/>
    </source>
</evidence>
<evidence type="ECO:0000256" key="4">
    <source>
        <dbReference type="ARBA" id="ARBA00022989"/>
    </source>
</evidence>
<feature type="transmembrane region" description="Helical" evidence="6">
    <location>
        <begin position="249"/>
        <end position="268"/>
    </location>
</feature>
<accession>A0A1G8HZS9</accession>
<proteinExistence type="predicted"/>
<feature type="transmembrane region" description="Helical" evidence="6">
    <location>
        <begin position="39"/>
        <end position="57"/>
    </location>
</feature>
<protein>
    <submittedName>
        <fullName evidence="8">Permease of the drug/metabolite transporter (DMT) superfamily</fullName>
    </submittedName>
</protein>
<dbReference type="Proteomes" id="UP000198607">
    <property type="component" value="Unassembled WGS sequence"/>
</dbReference>
<keyword evidence="5 6" id="KW-0472">Membrane</keyword>
<feature type="transmembrane region" description="Helical" evidence="6">
    <location>
        <begin position="98"/>
        <end position="117"/>
    </location>
</feature>
<gene>
    <name evidence="8" type="ORF">SAMN05660652_02887</name>
</gene>
<keyword evidence="2" id="KW-1003">Cell membrane</keyword>
<dbReference type="AlphaFoldDB" id="A0A1G8HZS9"/>
<feature type="transmembrane region" description="Helical" evidence="6">
    <location>
        <begin position="274"/>
        <end position="290"/>
    </location>
</feature>
<dbReference type="RefSeq" id="WP_091938607.1">
    <property type="nucleotide sequence ID" value="NZ_FNCY01000013.1"/>
</dbReference>
<dbReference type="PANTHER" id="PTHR32322:SF18">
    <property type="entry name" value="S-ADENOSYLMETHIONINE_S-ADENOSYLHOMOCYSTEINE TRANSPORTER"/>
    <property type="match status" value="1"/>
</dbReference>
<dbReference type="GO" id="GO:0005886">
    <property type="term" value="C:plasma membrane"/>
    <property type="evidence" value="ECO:0007669"/>
    <property type="project" value="UniProtKB-SubCell"/>
</dbReference>
<dbReference type="SUPFAM" id="SSF103481">
    <property type="entry name" value="Multidrug resistance efflux transporter EmrE"/>
    <property type="match status" value="2"/>
</dbReference>
<feature type="transmembrane region" description="Helical" evidence="6">
    <location>
        <begin position="124"/>
        <end position="144"/>
    </location>
</feature>
<evidence type="ECO:0000256" key="5">
    <source>
        <dbReference type="ARBA" id="ARBA00023136"/>
    </source>
</evidence>
<name>A0A1G8HZS9_9RHOO</name>
<evidence type="ECO:0000259" key="7">
    <source>
        <dbReference type="Pfam" id="PF00892"/>
    </source>
</evidence>
<dbReference type="OrthoDB" id="8586862at2"/>
<dbReference type="Pfam" id="PF00892">
    <property type="entry name" value="EamA"/>
    <property type="match status" value="2"/>
</dbReference>
<evidence type="ECO:0000256" key="3">
    <source>
        <dbReference type="ARBA" id="ARBA00022692"/>
    </source>
</evidence>
<comment type="subcellular location">
    <subcellularLocation>
        <location evidence="1">Cell membrane</location>
        <topology evidence="1">Multi-pass membrane protein</topology>
    </subcellularLocation>
</comment>
<evidence type="ECO:0000256" key="6">
    <source>
        <dbReference type="SAM" id="Phobius"/>
    </source>
</evidence>
<dbReference type="EMBL" id="FNCY01000013">
    <property type="protein sequence ID" value="SDI12107.1"/>
    <property type="molecule type" value="Genomic_DNA"/>
</dbReference>
<feature type="transmembrane region" description="Helical" evidence="6">
    <location>
        <begin position="150"/>
        <end position="174"/>
    </location>
</feature>
<dbReference type="InterPro" id="IPR000620">
    <property type="entry name" value="EamA_dom"/>
</dbReference>
<dbReference type="InterPro" id="IPR037185">
    <property type="entry name" value="EmrE-like"/>
</dbReference>
<keyword evidence="4 6" id="KW-1133">Transmembrane helix</keyword>
<keyword evidence="9" id="KW-1185">Reference proteome</keyword>
<sequence>MHKPLRRAEITLLLVAIVWGVNHPVVKYALQHLPPQAFNVARLAAASVLALFALWLSRSHRPIARGDRGRFFRVSALGFFVFQFFFTEGIQRTTAGNASFMLCLMPVSVLLLNKLFGFEPLRRAVVLGVALSVAGVLLIVIGAGREISLIGAHLAGALLIFVSQAGNAYYTVFSKELLHRYSSTQVTAYMIVITTGLLLCASLPEVMAVQWSAVPVSAWLCVIYSGVIALCLCNFLWIWGCGVIGSSRVAIFGNVSPIFAVITGHFLLGESFGPLQAAGAACIFAGVYITRRQKPAASQGSAG</sequence>
<organism evidence="8 9">
    <name type="scientific">Propionivibrio dicarboxylicus</name>
    <dbReference type="NCBI Taxonomy" id="83767"/>
    <lineage>
        <taxon>Bacteria</taxon>
        <taxon>Pseudomonadati</taxon>
        <taxon>Pseudomonadota</taxon>
        <taxon>Betaproteobacteria</taxon>
        <taxon>Rhodocyclales</taxon>
        <taxon>Rhodocyclaceae</taxon>
        <taxon>Propionivibrio</taxon>
    </lineage>
</organism>
<dbReference type="PANTHER" id="PTHR32322">
    <property type="entry name" value="INNER MEMBRANE TRANSPORTER"/>
    <property type="match status" value="1"/>
</dbReference>
<feature type="transmembrane region" description="Helical" evidence="6">
    <location>
        <begin position="69"/>
        <end position="86"/>
    </location>
</feature>
<feature type="transmembrane region" description="Helical" evidence="6">
    <location>
        <begin position="186"/>
        <end position="204"/>
    </location>
</feature>
<dbReference type="STRING" id="83767.SAMN05660652_02887"/>
<feature type="domain" description="EamA" evidence="7">
    <location>
        <begin position="155"/>
        <end position="290"/>
    </location>
</feature>
<feature type="transmembrane region" description="Helical" evidence="6">
    <location>
        <begin position="216"/>
        <end position="237"/>
    </location>
</feature>
<evidence type="ECO:0000313" key="8">
    <source>
        <dbReference type="EMBL" id="SDI12107.1"/>
    </source>
</evidence>